<dbReference type="SMART" id="SM00450">
    <property type="entry name" value="RHOD"/>
    <property type="match status" value="1"/>
</dbReference>
<keyword evidence="3" id="KW-1185">Reference proteome</keyword>
<name>A0ABT8DIM0_9FLAO</name>
<comment type="caution">
    <text evidence="2">The sequence shown here is derived from an EMBL/GenBank/DDBJ whole genome shotgun (WGS) entry which is preliminary data.</text>
</comment>
<dbReference type="PANTHER" id="PTHR43031:SF1">
    <property type="entry name" value="PYRIDINE NUCLEOTIDE-DISULPHIDE OXIDOREDUCTASE"/>
    <property type="match status" value="1"/>
</dbReference>
<dbReference type="EMBL" id="JAUGQQ010000006">
    <property type="protein sequence ID" value="MDN3724858.1"/>
    <property type="molecule type" value="Genomic_DNA"/>
</dbReference>
<dbReference type="PROSITE" id="PS50206">
    <property type="entry name" value="RHODANESE_3"/>
    <property type="match status" value="1"/>
</dbReference>
<dbReference type="CDD" id="cd00158">
    <property type="entry name" value="RHOD"/>
    <property type="match status" value="1"/>
</dbReference>
<gene>
    <name evidence="2" type="ORF">QRD02_10725</name>
</gene>
<sequence>MADLTQKQWSEQLENDSNAIVIDVRTDEEFEEGYIPGAQQIDIYNGAEFLQRAKELDPQKNYYVYCRSGGRSAQACLLLNSVGVKNTYNLNGGITDWEGEIINE</sequence>
<proteinExistence type="predicted"/>
<dbReference type="Gene3D" id="3.40.250.10">
    <property type="entry name" value="Rhodanese-like domain"/>
    <property type="match status" value="1"/>
</dbReference>
<dbReference type="SUPFAM" id="SSF52821">
    <property type="entry name" value="Rhodanese/Cell cycle control phosphatase"/>
    <property type="match status" value="1"/>
</dbReference>
<organism evidence="2 3">
    <name type="scientific">Aequorivita aurantiaca</name>
    <dbReference type="NCBI Taxonomy" id="3053356"/>
    <lineage>
        <taxon>Bacteria</taxon>
        <taxon>Pseudomonadati</taxon>
        <taxon>Bacteroidota</taxon>
        <taxon>Flavobacteriia</taxon>
        <taxon>Flavobacteriales</taxon>
        <taxon>Flavobacteriaceae</taxon>
        <taxon>Aequorivita</taxon>
    </lineage>
</organism>
<accession>A0ABT8DIM0</accession>
<dbReference type="RefSeq" id="WP_290254943.1">
    <property type="nucleotide sequence ID" value="NZ_JAUGQQ010000006.1"/>
</dbReference>
<dbReference type="InterPro" id="IPR001763">
    <property type="entry name" value="Rhodanese-like_dom"/>
</dbReference>
<dbReference type="Pfam" id="PF00581">
    <property type="entry name" value="Rhodanese"/>
    <property type="match status" value="1"/>
</dbReference>
<dbReference type="InterPro" id="IPR050229">
    <property type="entry name" value="GlpE_sulfurtransferase"/>
</dbReference>
<feature type="domain" description="Rhodanese" evidence="1">
    <location>
        <begin position="15"/>
        <end position="103"/>
    </location>
</feature>
<dbReference type="Proteomes" id="UP001244787">
    <property type="component" value="Unassembled WGS sequence"/>
</dbReference>
<reference evidence="2 3" key="1">
    <citation type="submission" date="2023-06" db="EMBL/GenBank/DDBJ databases">
        <authorList>
            <person name="Ye Y.-Q."/>
            <person name="Du Z.-J."/>
        </authorList>
    </citation>
    <scope>NUCLEOTIDE SEQUENCE [LARGE SCALE GENOMIC DNA]</scope>
    <source>
        <strain evidence="2 3">SDUM287046</strain>
    </source>
</reference>
<evidence type="ECO:0000313" key="2">
    <source>
        <dbReference type="EMBL" id="MDN3724858.1"/>
    </source>
</evidence>
<protein>
    <submittedName>
        <fullName evidence="2">Rhodanese-like domain-containing protein</fullName>
    </submittedName>
</protein>
<evidence type="ECO:0000313" key="3">
    <source>
        <dbReference type="Proteomes" id="UP001244787"/>
    </source>
</evidence>
<dbReference type="InterPro" id="IPR036873">
    <property type="entry name" value="Rhodanese-like_dom_sf"/>
</dbReference>
<evidence type="ECO:0000259" key="1">
    <source>
        <dbReference type="PROSITE" id="PS50206"/>
    </source>
</evidence>
<dbReference type="PANTHER" id="PTHR43031">
    <property type="entry name" value="FAD-DEPENDENT OXIDOREDUCTASE"/>
    <property type="match status" value="1"/>
</dbReference>